<sequence>MKKSIALALVSLFILSSCGPRRYRCGPYRKCENETKIDSKKIEPKVQEKYIVKT</sequence>
<dbReference type="Proteomes" id="UP000825258">
    <property type="component" value="Chromosome"/>
</dbReference>
<dbReference type="EMBL" id="AP024749">
    <property type="protein sequence ID" value="BCY27472.1"/>
    <property type="molecule type" value="Genomic_DNA"/>
</dbReference>
<gene>
    <name evidence="1" type="ORF">KK2020170_03400</name>
</gene>
<keyword evidence="2" id="KW-1185">Reference proteome</keyword>
<organism evidence="1 2">
    <name type="scientific">Flavobacterium okayamense</name>
    <dbReference type="NCBI Taxonomy" id="2830782"/>
    <lineage>
        <taxon>Bacteria</taxon>
        <taxon>Pseudomonadati</taxon>
        <taxon>Bacteroidota</taxon>
        <taxon>Flavobacteriia</taxon>
        <taxon>Flavobacteriales</taxon>
        <taxon>Flavobacteriaceae</taxon>
        <taxon>Flavobacterium</taxon>
    </lineage>
</organism>
<dbReference type="PROSITE" id="PS51257">
    <property type="entry name" value="PROKAR_LIPOPROTEIN"/>
    <property type="match status" value="1"/>
</dbReference>
<evidence type="ECO:0000313" key="2">
    <source>
        <dbReference type="Proteomes" id="UP000825258"/>
    </source>
</evidence>
<reference evidence="1 2" key="1">
    <citation type="submission" date="2021-06" db="EMBL/GenBank/DDBJ databases">
        <title>Whole genome sequences of Flavobacterium sp. KK2020170 and assembly.</title>
        <authorList>
            <person name="Kitahara K."/>
            <person name="Miyoshi S."/>
            <person name="Uesaka K."/>
        </authorList>
    </citation>
    <scope>NUCLEOTIDE SEQUENCE [LARGE SCALE GENOMIC DNA]</scope>
    <source>
        <strain evidence="1 2">KK2020170</strain>
    </source>
</reference>
<name>A0ABM7S176_9FLAO</name>
<dbReference type="RefSeq" id="WP_221259091.1">
    <property type="nucleotide sequence ID" value="NZ_AP024749.1"/>
</dbReference>
<evidence type="ECO:0008006" key="3">
    <source>
        <dbReference type="Google" id="ProtNLM"/>
    </source>
</evidence>
<proteinExistence type="predicted"/>
<evidence type="ECO:0000313" key="1">
    <source>
        <dbReference type="EMBL" id="BCY27472.1"/>
    </source>
</evidence>
<protein>
    <recommendedName>
        <fullName evidence="3">Lipoprotein</fullName>
    </recommendedName>
</protein>
<accession>A0ABM7S176</accession>